<reference evidence="1" key="1">
    <citation type="submission" date="2020-05" db="EMBL/GenBank/DDBJ databases">
        <authorList>
            <person name="Chiriac C."/>
            <person name="Salcher M."/>
            <person name="Ghai R."/>
            <person name="Kavagutti S V."/>
        </authorList>
    </citation>
    <scope>NUCLEOTIDE SEQUENCE</scope>
</reference>
<accession>A0A6J6R2M5</accession>
<evidence type="ECO:0000313" key="1">
    <source>
        <dbReference type="EMBL" id="CAB4717917.1"/>
    </source>
</evidence>
<dbReference type="EMBL" id="CAEZXS010000304">
    <property type="protein sequence ID" value="CAB4717917.1"/>
    <property type="molecule type" value="Genomic_DNA"/>
</dbReference>
<organism evidence="1">
    <name type="scientific">freshwater metagenome</name>
    <dbReference type="NCBI Taxonomy" id="449393"/>
    <lineage>
        <taxon>unclassified sequences</taxon>
        <taxon>metagenomes</taxon>
        <taxon>ecological metagenomes</taxon>
    </lineage>
</organism>
<proteinExistence type="predicted"/>
<sequence length="452" mass="49208">MIVVLLVASTVASCASQDEAQVTAAPDGEYLSDLCDQPQLEVQNPDQAAVCVTPEGDAFGIVGDSTFTTIRKSDAFDLDPRKCPADGKPPVWLRYYDGPNMFAKDNYEEITFSMPATRAALPTIYNTQSLWDQMTIMQPIPVFSDVAPTYCGFGGPKTLWANGGFNFELTAGSNAFDVGDAREVVPINSPWPAGSNDIFYDGWTSYPLMALGNGAGGLPAGYVVRTPGGAADTPGATDSMMNAKYTVDNDKQVVTLELAYNGLTSTYSVPQQLFKDKFLSQAIAAGDLAADDKQVAQVNDFMWRWQLFTNTLTIQKSTNPAGEDITPSDLAKYFPAISEYRNIRARVKGYDGTNNPNAFENTLVCAKGFELYGTLFDDRLFTDLDDYTKWLNTEADKSDPRNPQWQCIEAIARSRLATCVASGSEKNASGTDWNVGIGYINGQIPEKCEVNT</sequence>
<name>A0A6J6R2M5_9ZZZZ</name>
<protein>
    <submittedName>
        <fullName evidence="1">Unannotated protein</fullName>
    </submittedName>
</protein>
<dbReference type="AlphaFoldDB" id="A0A6J6R2M5"/>
<gene>
    <name evidence="1" type="ORF">UFOPK2582_01767</name>
</gene>